<reference evidence="1" key="2">
    <citation type="journal article" date="2022" name="New Phytol.">
        <title>Evolutionary transition to the ectomycorrhizal habit in the genomes of a hyperdiverse lineage of mushroom-forming fungi.</title>
        <authorList>
            <person name="Looney B."/>
            <person name="Miyauchi S."/>
            <person name="Morin E."/>
            <person name="Drula E."/>
            <person name="Courty P.E."/>
            <person name="Kohler A."/>
            <person name="Kuo A."/>
            <person name="LaButti K."/>
            <person name="Pangilinan J."/>
            <person name="Lipzen A."/>
            <person name="Riley R."/>
            <person name="Andreopoulos W."/>
            <person name="He G."/>
            <person name="Johnson J."/>
            <person name="Nolan M."/>
            <person name="Tritt A."/>
            <person name="Barry K.W."/>
            <person name="Grigoriev I.V."/>
            <person name="Nagy L.G."/>
            <person name="Hibbett D."/>
            <person name="Henrissat B."/>
            <person name="Matheny P.B."/>
            <person name="Labbe J."/>
            <person name="Martin F.M."/>
        </authorList>
    </citation>
    <scope>NUCLEOTIDE SEQUENCE</scope>
    <source>
        <strain evidence="1">FP105234-sp</strain>
    </source>
</reference>
<name>A0ACB8RSG7_9AGAM</name>
<proteinExistence type="predicted"/>
<comment type="caution">
    <text evidence="1">The sequence shown here is derived from an EMBL/GenBank/DDBJ whole genome shotgun (WGS) entry which is preliminary data.</text>
</comment>
<reference evidence="1" key="1">
    <citation type="submission" date="2021-02" db="EMBL/GenBank/DDBJ databases">
        <authorList>
            <consortium name="DOE Joint Genome Institute"/>
            <person name="Ahrendt S."/>
            <person name="Looney B.P."/>
            <person name="Miyauchi S."/>
            <person name="Morin E."/>
            <person name="Drula E."/>
            <person name="Courty P.E."/>
            <person name="Chicoki N."/>
            <person name="Fauchery L."/>
            <person name="Kohler A."/>
            <person name="Kuo A."/>
            <person name="Labutti K."/>
            <person name="Pangilinan J."/>
            <person name="Lipzen A."/>
            <person name="Riley R."/>
            <person name="Andreopoulos W."/>
            <person name="He G."/>
            <person name="Johnson J."/>
            <person name="Barry K.W."/>
            <person name="Grigoriev I.V."/>
            <person name="Nagy L."/>
            <person name="Hibbett D."/>
            <person name="Henrissat B."/>
            <person name="Matheny P.B."/>
            <person name="Labbe J."/>
            <person name="Martin F."/>
        </authorList>
    </citation>
    <scope>NUCLEOTIDE SEQUENCE</scope>
    <source>
        <strain evidence="1">FP105234-sp</strain>
    </source>
</reference>
<sequence>MSPPPTESSPLLGSERTPLSPDAEADGYGTTDAPAKLVYQRFTPARKRAIVALVSVSGLVPFFVYGSFVPSIPDLAREFDSSGPIINLSVSLSVLVGSIGTLTWGTYSGFYGRRPIFLCSLPIFTLASLGVCFAHSVPQLIAWRVVQAFGVGGSVSVGAAVIGDIYRLEERGQAMGVFYGSCLIGPALAPLAGGLAAHYASWRVMQVAFFVIGLALLAGMYPWLPETSHPNMRGIDKLHGECQEDTKQARWVWVNPFGGVALLKRPNVLGLCLVGSTVMATDYVLLIPLSYTIGARYGITNEAIIGVLFLPSGLGNMIGAPIFGRISDYIVVTLRKRRGGVWQPEDRLRGAFLSLLFLVPTSVLICGFATRYIGGAAGIAVNIVGLFLNGIGVVGVLTPSMTYYVDIGNTQSAEIVAVTSALRGGLVAVSTAVSLPLINRIGFLPTTALFASLAWLGAAGMWMIIRYGDRMRTWVDVGHTAPT</sequence>
<protein>
    <submittedName>
        <fullName evidence="1">MFS general substrate transporter</fullName>
    </submittedName>
</protein>
<dbReference type="EMBL" id="MU275916">
    <property type="protein sequence ID" value="KAI0046832.1"/>
    <property type="molecule type" value="Genomic_DNA"/>
</dbReference>
<accession>A0ACB8RSG7</accession>
<dbReference type="Proteomes" id="UP000814033">
    <property type="component" value="Unassembled WGS sequence"/>
</dbReference>
<keyword evidence="2" id="KW-1185">Reference proteome</keyword>
<evidence type="ECO:0000313" key="1">
    <source>
        <dbReference type="EMBL" id="KAI0046832.1"/>
    </source>
</evidence>
<gene>
    <name evidence="1" type="ORF">FA95DRAFT_1559689</name>
</gene>
<evidence type="ECO:0000313" key="2">
    <source>
        <dbReference type="Proteomes" id="UP000814033"/>
    </source>
</evidence>
<organism evidence="1 2">
    <name type="scientific">Auriscalpium vulgare</name>
    <dbReference type="NCBI Taxonomy" id="40419"/>
    <lineage>
        <taxon>Eukaryota</taxon>
        <taxon>Fungi</taxon>
        <taxon>Dikarya</taxon>
        <taxon>Basidiomycota</taxon>
        <taxon>Agaricomycotina</taxon>
        <taxon>Agaricomycetes</taxon>
        <taxon>Russulales</taxon>
        <taxon>Auriscalpiaceae</taxon>
        <taxon>Auriscalpium</taxon>
    </lineage>
</organism>